<dbReference type="InterPro" id="IPR013968">
    <property type="entry name" value="PKS_KR"/>
</dbReference>
<dbReference type="FunFam" id="3.30.559.10:FF:000023">
    <property type="entry name" value="Non-ribosomal peptide synthetase"/>
    <property type="match status" value="1"/>
</dbReference>
<dbReference type="EMBL" id="CP002271">
    <property type="protein sequence ID" value="ADO71802.1"/>
    <property type="molecule type" value="Genomic_DNA"/>
</dbReference>
<evidence type="ECO:0000256" key="5">
    <source>
        <dbReference type="ARBA" id="ARBA00022598"/>
    </source>
</evidence>
<dbReference type="SUPFAM" id="SSF52151">
    <property type="entry name" value="FabD/lysophospholipase-like"/>
    <property type="match status" value="1"/>
</dbReference>
<dbReference type="KEGG" id="sur:STAUR_4016"/>
<dbReference type="CDD" id="cd02142">
    <property type="entry name" value="McbC_SagB-like_oxidoreductase"/>
    <property type="match status" value="1"/>
</dbReference>
<dbReference type="SUPFAM" id="SSF47336">
    <property type="entry name" value="ACP-like"/>
    <property type="match status" value="2"/>
</dbReference>
<feature type="domain" description="Ketosynthase family 3 (KS3)" evidence="18">
    <location>
        <begin position="1455"/>
        <end position="1882"/>
    </location>
</feature>
<dbReference type="FunFam" id="3.40.50.980:FF:000001">
    <property type="entry name" value="Non-ribosomal peptide synthetase"/>
    <property type="match status" value="1"/>
</dbReference>
<dbReference type="eggNOG" id="COG1028">
    <property type="taxonomic scope" value="Bacteria"/>
</dbReference>
<dbReference type="Gene3D" id="2.30.38.10">
    <property type="entry name" value="Luciferase, Domain 3"/>
    <property type="match status" value="1"/>
</dbReference>
<feature type="domain" description="Carrier" evidence="17">
    <location>
        <begin position="3161"/>
        <end position="3238"/>
    </location>
</feature>
<dbReference type="Proteomes" id="UP000001351">
    <property type="component" value="Chromosome"/>
</dbReference>
<dbReference type="RefSeq" id="WP_013376004.1">
    <property type="nucleotide sequence ID" value="NC_014623.1"/>
</dbReference>
<dbReference type="InterPro" id="IPR057326">
    <property type="entry name" value="KR_dom"/>
</dbReference>
<dbReference type="FunFam" id="3.40.50.12780:FF:000012">
    <property type="entry name" value="Non-ribosomal peptide synthetase"/>
    <property type="match status" value="1"/>
</dbReference>
<dbReference type="InterPro" id="IPR036736">
    <property type="entry name" value="ACP-like_sf"/>
</dbReference>
<keyword evidence="6" id="KW-0808">Transferase</keyword>
<dbReference type="PROSITE" id="PS00455">
    <property type="entry name" value="AMP_BINDING"/>
    <property type="match status" value="1"/>
</dbReference>
<dbReference type="eggNOG" id="COG3321">
    <property type="taxonomic scope" value="Bacteria"/>
</dbReference>
<dbReference type="GO" id="GO:0006633">
    <property type="term" value="P:fatty acid biosynthetic process"/>
    <property type="evidence" value="ECO:0007669"/>
    <property type="project" value="InterPro"/>
</dbReference>
<dbReference type="CDD" id="cd00833">
    <property type="entry name" value="PKS"/>
    <property type="match status" value="1"/>
</dbReference>
<evidence type="ECO:0000256" key="14">
    <source>
        <dbReference type="ARBA" id="ARBA00079103"/>
    </source>
</evidence>
<dbReference type="InterPro" id="IPR049900">
    <property type="entry name" value="PKS_mFAS_DH"/>
</dbReference>
<dbReference type="SUPFAM" id="SSF51735">
    <property type="entry name" value="NAD(P)-binding Rossmann-fold domains"/>
    <property type="match status" value="2"/>
</dbReference>
<dbReference type="InterPro" id="IPR014031">
    <property type="entry name" value="Ketoacyl_synth_C"/>
</dbReference>
<dbReference type="Pfam" id="PF21089">
    <property type="entry name" value="PKS_DH_N"/>
    <property type="match status" value="1"/>
</dbReference>
<comment type="catalytic activity">
    <reaction evidence="12">
        <text>holo-[peptidyl-carrier protein] + L-cysteine + ATP = L-cysteinyl-[peptidyl-carrier protein] + AMP + diphosphate</text>
        <dbReference type="Rhea" id="RHEA:61680"/>
        <dbReference type="Rhea" id="RHEA-COMP:11480"/>
        <dbReference type="Rhea" id="RHEA-COMP:15906"/>
        <dbReference type="ChEBI" id="CHEBI:30616"/>
        <dbReference type="ChEBI" id="CHEBI:33019"/>
        <dbReference type="ChEBI" id="CHEBI:35235"/>
        <dbReference type="ChEBI" id="CHEBI:64479"/>
        <dbReference type="ChEBI" id="CHEBI:144926"/>
        <dbReference type="ChEBI" id="CHEBI:456215"/>
        <dbReference type="EC" id="6.2.1.69"/>
    </reaction>
    <physiologicalReaction direction="left-to-right" evidence="12">
        <dbReference type="Rhea" id="RHEA:61681"/>
    </physiologicalReaction>
</comment>
<dbReference type="HOGENOM" id="CLU_000022_35_2_7"/>
<dbReference type="FunFam" id="3.40.366.10:FF:000002">
    <property type="entry name" value="Probable polyketide synthase 2"/>
    <property type="match status" value="1"/>
</dbReference>
<dbReference type="SMART" id="SM00826">
    <property type="entry name" value="PKS_DH"/>
    <property type="match status" value="1"/>
</dbReference>
<proteinExistence type="inferred from homology"/>
<evidence type="ECO:0000256" key="8">
    <source>
        <dbReference type="ARBA" id="ARBA00022832"/>
    </source>
</evidence>
<evidence type="ECO:0000256" key="12">
    <source>
        <dbReference type="ARBA" id="ARBA00052643"/>
    </source>
</evidence>
<feature type="region of interest" description="Disordered" evidence="16">
    <location>
        <begin position="1425"/>
        <end position="1454"/>
    </location>
</feature>
<dbReference type="PROSITE" id="PS50075">
    <property type="entry name" value="CARRIER"/>
    <property type="match status" value="2"/>
</dbReference>
<dbReference type="PANTHER" id="PTHR43775">
    <property type="entry name" value="FATTY ACID SYNTHASE"/>
    <property type="match status" value="1"/>
</dbReference>
<dbReference type="Pfam" id="PF00109">
    <property type="entry name" value="ketoacyl-synt"/>
    <property type="match status" value="1"/>
</dbReference>
<keyword evidence="8" id="KW-0276">Fatty acid metabolism</keyword>
<feature type="region of interest" description="C-terminal hotdog fold" evidence="15">
    <location>
        <begin position="2494"/>
        <end position="2644"/>
    </location>
</feature>
<evidence type="ECO:0000259" key="18">
    <source>
        <dbReference type="PROSITE" id="PS52004"/>
    </source>
</evidence>
<dbReference type="PANTHER" id="PTHR43775:SF51">
    <property type="entry name" value="INACTIVE PHENOLPHTHIOCEROL SYNTHESIS POLYKETIDE SYNTHASE TYPE I PKS1-RELATED"/>
    <property type="match status" value="1"/>
</dbReference>
<dbReference type="InterPro" id="IPR020806">
    <property type="entry name" value="PKS_PP-bd"/>
</dbReference>
<organism evidence="20 21">
    <name type="scientific">Stigmatella aurantiaca (strain DW4/3-1)</name>
    <dbReference type="NCBI Taxonomy" id="378806"/>
    <lineage>
        <taxon>Bacteria</taxon>
        <taxon>Pseudomonadati</taxon>
        <taxon>Myxococcota</taxon>
        <taxon>Myxococcia</taxon>
        <taxon>Myxococcales</taxon>
        <taxon>Cystobacterineae</taxon>
        <taxon>Archangiaceae</taxon>
        <taxon>Stigmatella</taxon>
    </lineage>
</organism>
<evidence type="ECO:0000256" key="13">
    <source>
        <dbReference type="ARBA" id="ARBA00066651"/>
    </source>
</evidence>
<dbReference type="FunFam" id="1.10.1200.10:FF:000016">
    <property type="entry name" value="Non-ribosomal peptide synthase"/>
    <property type="match status" value="1"/>
</dbReference>
<dbReference type="FunFam" id="3.40.47.10:FF:000042">
    <property type="entry name" value="Polyketide synthase Pks13"/>
    <property type="match status" value="1"/>
</dbReference>
<evidence type="ECO:0000313" key="21">
    <source>
        <dbReference type="Proteomes" id="UP000001351"/>
    </source>
</evidence>
<dbReference type="InterPro" id="IPR020051">
    <property type="entry name" value="SagB-type_dehydrogenase"/>
</dbReference>
<evidence type="ECO:0000256" key="11">
    <source>
        <dbReference type="ARBA" id="ARBA00029443"/>
    </source>
</evidence>
<comment type="pathway">
    <text evidence="2">Siderophore biosynthesis.</text>
</comment>
<dbReference type="InterPro" id="IPR000873">
    <property type="entry name" value="AMP-dep_synth/lig_dom"/>
</dbReference>
<keyword evidence="10" id="KW-0511">Multifunctional enzyme</keyword>
<dbReference type="Pfam" id="PF00698">
    <property type="entry name" value="Acyl_transf_1"/>
    <property type="match status" value="1"/>
</dbReference>
<reference evidence="20 21" key="1">
    <citation type="journal article" date="2011" name="Mol. Biol. Evol.">
        <title>Comparative genomic analysis of fruiting body formation in Myxococcales.</title>
        <authorList>
            <person name="Huntley S."/>
            <person name="Hamann N."/>
            <person name="Wegener-Feldbrugge S."/>
            <person name="Treuner-Lange A."/>
            <person name="Kube M."/>
            <person name="Reinhardt R."/>
            <person name="Klages S."/>
            <person name="Muller R."/>
            <person name="Ronning C.M."/>
            <person name="Nierman W.C."/>
            <person name="Sogaard-Andersen L."/>
        </authorList>
    </citation>
    <scope>NUCLEOTIDE SEQUENCE [LARGE SCALE GENOMIC DNA]</scope>
    <source>
        <strain evidence="20 21">DW4/3-1</strain>
    </source>
</reference>
<dbReference type="InterPro" id="IPR001242">
    <property type="entry name" value="Condensation_dom"/>
</dbReference>
<dbReference type="Pfam" id="PF00550">
    <property type="entry name" value="PP-binding"/>
    <property type="match status" value="2"/>
</dbReference>
<dbReference type="SUPFAM" id="SSF56801">
    <property type="entry name" value="Acetyl-CoA synthetase-like"/>
    <property type="match status" value="1"/>
</dbReference>
<evidence type="ECO:0000256" key="6">
    <source>
        <dbReference type="ARBA" id="ARBA00022679"/>
    </source>
</evidence>
<dbReference type="GO" id="GO:0016874">
    <property type="term" value="F:ligase activity"/>
    <property type="evidence" value="ECO:0007669"/>
    <property type="project" value="UniProtKB-KW"/>
</dbReference>
<sequence length="3291" mass="358012">MSTSEFIVYLQQKGIELWIEGDTLRFRAPPGHLTPELRTALKDKKEQLLEHLRSASRSANLQTVASPPDAASRFAPFPLTDIQNAYWVGRQGAFDAGGVAAHSYLELAFDTLDLPRLESILQRLIEYHDMLRMVVLPTGEQVVLEKVPPFTLTAYDLAGAPASQIEAHFEAIRGELSHQVLPTDRFPLFDVRASKLAGGRVHLHISFDLLTADAFSVQILIEQCASLYLNPEAQLVPFKRTFRDYCVLAAQRADPSSRAYQNSLAYWRNRLEKLPNAPDLPLVNDTDVKGQHQFVRRKAGLDQASWRAFRNHAKAAGITASMALCAAYGETLRAYSRSNRLTLNLTLFNRLPLIEDVERIVGDFTSGILLELDGSKPESFAARARRLQGQFINDLEHSAVSSVKVLREAIRLGRWDAGTAMPYVFTSLISETGRSLSVSEGVKIVDVISQTPQVWLDHQVFELDGGIYYSWDSVDALFPAGLIDAVFESYGRLLHRLSSDASAWDALSRQPLLPAQLASRAEYNATERPVSQERIESLFLRQAERQPGAVAVIAGEQVLSYGKLERRSARIAAWLIAQGVKPDQLVAIVAEKGVEQVVAALAILRAGAAYLPLSPSLPPERLHALLEEAQADVVLTQSALESSLRWPEGPRRLSVDRDEFLEAPKGALPPVQGNNLAYVIYTSGSTGRPKGVMIDHRGAVNTLLDMNERFNVGPRDRVLALSSLSFDLSVYDLFGVLAAGGAIVMPEPGTSRDPGRWQVLLEKTGVTIWNSVPALMDMLVEFSEGSGLRLPDSLRLVLMSGDWIPVTLPGRIRALSKNAELVSLGGATEASIWSILYRIGDVGAGWRSIPYGRPMVNQRFYVLDEALEPCPDWVAGQMYIGGIGLSLGYYRDPVRTAERFIVHPKTGERLYATGDLGRFMPDGNIEFLGREDFQVKIQGYRIELGEIEAALDSHPAVRSSVVNAVGKPGGTRRLVAYVVPGELTSNAPPASAPSASTLSLESAPKLADEYSALESQGAGLITDTVERLEFKLKQHNLRPDAGSRAQVALKKPEFDEAFRKRYMERQSAQSFLSEPVSLERLSELLSCLMQIALEDSMMPKYRYASAGGLYPVQVYLHVKPGRVGGLAGGTYYYHPKRHELVLLTADAAMDRSQHASRNRPVFDAAAFSVFLVGKLSAIAPLYGSMARDFCMLEAGYMAQLLMSVAPAHKMGLCPIGVMDFEPLRSQLALDEHHVLLHSFLGGGAVTAAAAAKPAPKAADASLPDELRRYLASKLPEYMVPSSFVLLDSLPLTSNGKVDRSALRAPAELVEVKPPAARAPGSDVERSLAAIVQEVLQLQEVDVHRNFFDLGGTSVHIVQMHRRMKERLKADIPIAQMFRYTTVSALAEFIHSQRVQAASPAPAPSPQTAPEVVAKAVEAPSPVREAVREEAAPRALSATGVSKARDTASRPSTGRQEPVAIVGMSGRFPGAKNLGEFWRNLRDGVESISFLTERELRQSMDDPSMLSDPSYVRASSSLEDVELFDADLFGFMPKQARITDPQHRIFMECVWEAIEDAGYNPRKLDKLVGVYAGAIISNYLLFNLGPSVGREGAVRDLQTLIGNDKDYLATHVSYKLGLKGPSLSVQSACSTSLVAVHLACQALVNKECDMALAGGVSVRLPQKSGYLFEQGGILSPDGHCRAFDANAQGTIFGSGAGVVVLKRLSDALADGDNIRAVIRGSAINNDGSLKIGYTAPSQDGQAAVISAALAAAGVSPSTLGYIETHGTGTPLGDQIELSALQQVFGSSTGQASRCPIGSVKTNVGHLEVAAGIAGLIKTVLSLQHRRLPPSLNFKQPNPQLESSTSSFYVNTQLSDWPAGELPRRAGVSSFGIGGTNAHVVLEEAPEPGRQVAERERPLHVLSLSARSEVALKALAGRYAQHLASSGAVNLADVCHTANAGRAQFKHRLALVAESAAQLSQQLGLFAEGKPAEVLLGQAPNAGKAEVVFLFTGQGSQHEGMGRELYETQPVYRESLKKSDELLRPVLNESLLEVLYGGKGHLLEQSGVSQPALFAVEYALAQLWKSWGVKPAAVMGHSLGEYVAACVAGMCTQEEGLKVVAARGRLMEQLPEAGEMVAVLAAEAKVQEAVAPYAQSVSVAAVNGPEETVVSGRAAQVEQVVSKLKEQGVDCRKLKTTHAFHSPLMEPMLEEFEKEAGKVKWKRPEIEVVSNVSGQLAKGEEGQKGEYWKKHIRQPVKYWEGLKGLYEKGYRVFVEVGPKPTLVNVGKRNLPGGEAEWVGSLKQGSNEWQQMLGSVAKLYVKGVGVDWAGFDQDYPRAKVALPTYPFQRERYWVERSRGAAASAVSSAGSRRLLGRRMSSPALKETVFESFVGTRALPFIDDHRVNGTVVLPATVYMEMAQAAAVELFGAGPHTVESLLIHEALVLQDETERALQLVLTPGGEGEFSFQVFSAQGSPAEPQREASWTLHTAGTIRRAEKATSQPKPMSIEGLQSWCAQTVPVTALYENFEARGITYGTTFRGVQRLHVGRGEALGWIQLPEELNSEAVLAPIHPALLDACLQVCGATRLEEKVEAQADVLYLPVGMKRFRIWQSPGAACWSHVSIQPQAAASEKMLTGSVRLLDASGEVCAEIEGLQFRQVSRAALRRSIQVGREWTYDVSWEQRPRSGILEDAVLEGTWWVLADSAGVGTRLVEALQSHGARCVVVRPGPAYEARADRTFVLNPARVEDFERLLVDSQGPANLPCRGILHLWGLDEAPSLEAAQELGCRSVLNLAQALGKSRLEVSPRLWIATRGTQRTGHETQPPSLTHAALWGLGRTLAVEHPELSVALLDLDERAHASEDSLLIEEFLLDPDGEQVAFRNGRRYVSRLARCAVPNTQPSATRLREDVSYLLTGGLGAIGLHVARWMVERGARHLVMMGRTEAGSAAQEALQSLREAGARIRLEQGDVSQPGDVARVLASLAQSGPPLRGVMHLAGVVEDSMLQQQDWPRFKRVLAPKLQGSWNLHHQTKEMDLDFFVLFSSSSALLGAAGQGNYAAANAFLDSLAHHRRALGLKAVSINWGPWSGGGMAASFAGSEQRRWVDWIEPAQGLELLGWALDAAQAQVAVLPVDWAKYFQRFGDTGATKFLSRLLEETRSGTAKARQPKLLERLKGLTRNRQQDVLLEYVYSQVTQVLGLDPSRPLAGNQRLFEIGMDSLLAVELRNRFQSTLGVDRPLSSTLVFDHPTVEALTGYLAAEFLKLGPVDPVSAQASKGEEAAAQTLANLEQLPQNELGSLLDEKLALLEKLMGDG</sequence>
<feature type="domain" description="PKS/mFAS DH" evidence="19">
    <location>
        <begin position="2348"/>
        <end position="2644"/>
    </location>
</feature>
<dbReference type="Pfam" id="PF21394">
    <property type="entry name" value="Beta-ketacyl_N"/>
    <property type="match status" value="1"/>
</dbReference>
<dbReference type="InterPro" id="IPR014043">
    <property type="entry name" value="Acyl_transferase_dom"/>
</dbReference>
<evidence type="ECO:0000256" key="16">
    <source>
        <dbReference type="SAM" id="MobiDB-lite"/>
    </source>
</evidence>
<dbReference type="Gene3D" id="1.10.1200.10">
    <property type="entry name" value="ACP-like"/>
    <property type="match status" value="2"/>
</dbReference>
<keyword evidence="21" id="KW-1185">Reference proteome</keyword>
<dbReference type="Pfam" id="PF18563">
    <property type="entry name" value="TubC_N"/>
    <property type="match status" value="1"/>
</dbReference>
<dbReference type="Pfam" id="PF14765">
    <property type="entry name" value="PS-DH"/>
    <property type="match status" value="1"/>
</dbReference>
<dbReference type="InterPro" id="IPR016039">
    <property type="entry name" value="Thiolase-like"/>
</dbReference>
<dbReference type="GO" id="GO:0004315">
    <property type="term" value="F:3-oxoacyl-[acyl-carrier-protein] synthase activity"/>
    <property type="evidence" value="ECO:0007669"/>
    <property type="project" value="InterPro"/>
</dbReference>
<evidence type="ECO:0000256" key="3">
    <source>
        <dbReference type="ARBA" id="ARBA00022450"/>
    </source>
</evidence>
<keyword evidence="5" id="KW-0436">Ligase</keyword>
<dbReference type="InterPro" id="IPR001227">
    <property type="entry name" value="Ac_transferase_dom_sf"/>
</dbReference>
<dbReference type="GO" id="GO:0031177">
    <property type="term" value="F:phosphopantetheine binding"/>
    <property type="evidence" value="ECO:0007669"/>
    <property type="project" value="InterPro"/>
</dbReference>
<dbReference type="SUPFAM" id="SSF55048">
    <property type="entry name" value="Probable ACP-binding domain of malonyl-CoA ACP transacylase"/>
    <property type="match status" value="1"/>
</dbReference>
<name>E3FL94_STIAD</name>
<dbReference type="Gene3D" id="3.10.129.110">
    <property type="entry name" value="Polyketide synthase dehydratase"/>
    <property type="match status" value="1"/>
</dbReference>
<protein>
    <recommendedName>
        <fullName evidence="14">L-cysteine--[L-cysteinyl-carrier protein] ligase</fullName>
        <ecNumber evidence="13">6.2.1.69</ecNumber>
    </recommendedName>
    <alternativeName>
        <fullName evidence="14">L-cysteine--[L-cysteinyl-carrier protein] ligase</fullName>
    </alternativeName>
</protein>
<keyword evidence="7" id="KW-0677">Repeat</keyword>
<dbReference type="CDD" id="cd12114">
    <property type="entry name" value="A_NRPS_TlmIV_like"/>
    <property type="match status" value="1"/>
</dbReference>
<dbReference type="FunFam" id="3.30.559.30:FF:000006">
    <property type="entry name" value="Yersiniabactin polyketide/non-ribosomal peptide synthetase"/>
    <property type="match status" value="1"/>
</dbReference>
<feature type="active site" description="Proton donor; for dehydratase activity" evidence="15">
    <location>
        <position position="2555"/>
    </location>
</feature>
<dbReference type="InterPro" id="IPR036291">
    <property type="entry name" value="NAD(P)-bd_dom_sf"/>
</dbReference>
<dbReference type="CDD" id="cd19535">
    <property type="entry name" value="Cyc_NRPS"/>
    <property type="match status" value="1"/>
</dbReference>
<dbReference type="NCBIfam" id="TIGR03605">
    <property type="entry name" value="antibiot_sagB"/>
    <property type="match status" value="1"/>
</dbReference>
<dbReference type="Gene3D" id="3.40.109.10">
    <property type="entry name" value="NADH Oxidase"/>
    <property type="match status" value="1"/>
</dbReference>
<dbReference type="Gene3D" id="3.30.70.3290">
    <property type="match status" value="1"/>
</dbReference>
<dbReference type="SUPFAM" id="SSF55469">
    <property type="entry name" value="FMN-dependent nitroreductase-like"/>
    <property type="match status" value="1"/>
</dbReference>
<dbReference type="OrthoDB" id="9757540at2"/>
<feature type="active site" description="Proton acceptor; for dehydratase activity" evidence="15">
    <location>
        <position position="2380"/>
    </location>
</feature>
<dbReference type="PROSITE" id="PS00012">
    <property type="entry name" value="PHOSPHOPANTETHEINE"/>
    <property type="match status" value="1"/>
</dbReference>
<dbReference type="SMART" id="SM00827">
    <property type="entry name" value="PKS_AT"/>
    <property type="match status" value="1"/>
</dbReference>
<dbReference type="Gene3D" id="3.30.300.30">
    <property type="match status" value="2"/>
</dbReference>
<dbReference type="Pfam" id="PF02801">
    <property type="entry name" value="Ketoacyl-synt_C"/>
    <property type="match status" value="1"/>
</dbReference>
<gene>
    <name evidence="20" type="ordered locus">STAUR_4016</name>
</gene>
<dbReference type="Gene3D" id="3.30.559.10">
    <property type="entry name" value="Chloramphenicol acetyltransferase-like domain"/>
    <property type="match status" value="1"/>
</dbReference>
<dbReference type="InterPro" id="IPR009081">
    <property type="entry name" value="PP-bd_ACP"/>
</dbReference>
<keyword evidence="4" id="KW-0597">Phosphoprotein</keyword>
<dbReference type="GO" id="GO:0004312">
    <property type="term" value="F:fatty acid synthase activity"/>
    <property type="evidence" value="ECO:0007669"/>
    <property type="project" value="TreeGrafter"/>
</dbReference>
<dbReference type="SUPFAM" id="SSF53901">
    <property type="entry name" value="Thiolase-like"/>
    <property type="match status" value="1"/>
</dbReference>
<evidence type="ECO:0000256" key="4">
    <source>
        <dbReference type="ARBA" id="ARBA00022553"/>
    </source>
</evidence>
<dbReference type="Pfam" id="PF00881">
    <property type="entry name" value="Nitroreductase"/>
    <property type="match status" value="1"/>
</dbReference>
<dbReference type="Gene3D" id="3.40.50.980">
    <property type="match status" value="2"/>
</dbReference>
<dbReference type="Gene3D" id="3.40.366.10">
    <property type="entry name" value="Malonyl-Coenzyme A Acyl Carrier Protein, domain 2"/>
    <property type="match status" value="1"/>
</dbReference>
<dbReference type="InterPro" id="IPR029479">
    <property type="entry name" value="Nitroreductase"/>
</dbReference>
<evidence type="ECO:0000256" key="7">
    <source>
        <dbReference type="ARBA" id="ARBA00022737"/>
    </source>
</evidence>
<dbReference type="PROSITE" id="PS00606">
    <property type="entry name" value="KS3_1"/>
    <property type="match status" value="1"/>
</dbReference>
<dbReference type="Pfam" id="PF22621">
    <property type="entry name" value="CurL-like_PKS_C"/>
    <property type="match status" value="1"/>
</dbReference>
<dbReference type="CDD" id="cd08955">
    <property type="entry name" value="KR_2_FAS_SDR_x"/>
    <property type="match status" value="1"/>
</dbReference>
<dbReference type="InterPro" id="IPR020807">
    <property type="entry name" value="PKS_DH"/>
</dbReference>
<dbReference type="InterPro" id="IPR041464">
    <property type="entry name" value="TubC_N"/>
</dbReference>
<dbReference type="Pfam" id="PF00668">
    <property type="entry name" value="Condensation"/>
    <property type="match status" value="1"/>
</dbReference>
<dbReference type="InterPro" id="IPR050091">
    <property type="entry name" value="PKS_NRPS_Biosynth_Enz"/>
</dbReference>
<evidence type="ECO:0000256" key="9">
    <source>
        <dbReference type="ARBA" id="ARBA00023098"/>
    </source>
</evidence>
<dbReference type="InterPro" id="IPR042104">
    <property type="entry name" value="PKS_dehydratase_sf"/>
</dbReference>
<accession>E3FL94</accession>
<keyword evidence="3" id="KW-0596">Phosphopantetheine</keyword>
<dbReference type="PROSITE" id="PS52004">
    <property type="entry name" value="KS3_2"/>
    <property type="match status" value="1"/>
</dbReference>
<evidence type="ECO:0000256" key="15">
    <source>
        <dbReference type="PROSITE-ProRule" id="PRU01363"/>
    </source>
</evidence>
<dbReference type="InterPro" id="IPR020841">
    <property type="entry name" value="PKS_Beta-ketoAc_synthase_dom"/>
</dbReference>
<comment type="cofactor">
    <cofactor evidence="1">
        <name>pantetheine 4'-phosphate</name>
        <dbReference type="ChEBI" id="CHEBI:47942"/>
    </cofactor>
</comment>
<dbReference type="GO" id="GO:0016491">
    <property type="term" value="F:oxidoreductase activity"/>
    <property type="evidence" value="ECO:0007669"/>
    <property type="project" value="InterPro"/>
</dbReference>
<dbReference type="Pfam" id="PF00501">
    <property type="entry name" value="AMP-binding"/>
    <property type="match status" value="1"/>
</dbReference>
<dbReference type="InterPro" id="IPR049490">
    <property type="entry name" value="C883_1060-like_KR_N"/>
</dbReference>
<evidence type="ECO:0000259" key="19">
    <source>
        <dbReference type="PROSITE" id="PS52019"/>
    </source>
</evidence>
<dbReference type="InterPro" id="IPR020845">
    <property type="entry name" value="AMP-binding_CS"/>
</dbReference>
<dbReference type="STRING" id="378806.STAUR_4016"/>
<dbReference type="InterPro" id="IPR049551">
    <property type="entry name" value="PKS_DH_C"/>
</dbReference>
<dbReference type="InterPro" id="IPR018201">
    <property type="entry name" value="Ketoacyl_synth_AS"/>
</dbReference>
<dbReference type="Pfam" id="PF08659">
    <property type="entry name" value="KR"/>
    <property type="match status" value="1"/>
</dbReference>
<dbReference type="Gene3D" id="3.40.50.720">
    <property type="entry name" value="NAD(P)-binding Rossmann-like Domain"/>
    <property type="match status" value="1"/>
</dbReference>
<dbReference type="SMART" id="SM00825">
    <property type="entry name" value="PKS_KS"/>
    <property type="match status" value="1"/>
</dbReference>
<evidence type="ECO:0000256" key="10">
    <source>
        <dbReference type="ARBA" id="ARBA00023268"/>
    </source>
</evidence>
<dbReference type="EC" id="6.2.1.69" evidence="13"/>
<dbReference type="SMART" id="SM00823">
    <property type="entry name" value="PKS_PP"/>
    <property type="match status" value="2"/>
</dbReference>
<dbReference type="InterPro" id="IPR023213">
    <property type="entry name" value="CAT-like_dom_sf"/>
</dbReference>
<dbReference type="Gene3D" id="1.10.10.1830">
    <property type="entry name" value="Non-ribosomal peptide synthase, adenylation domain"/>
    <property type="match status" value="1"/>
</dbReference>
<comment type="similarity">
    <text evidence="11">In the C-terminal section; belongs to the NRP synthetase family.</text>
</comment>
<dbReference type="NCBIfam" id="TIGR01733">
    <property type="entry name" value="AA-adenyl-dom"/>
    <property type="match status" value="1"/>
</dbReference>
<dbReference type="eggNOG" id="COG1020">
    <property type="taxonomic scope" value="Bacteria"/>
</dbReference>
<feature type="domain" description="Carrier" evidence="17">
    <location>
        <begin position="1318"/>
        <end position="1393"/>
    </location>
</feature>
<dbReference type="InterPro" id="IPR016035">
    <property type="entry name" value="Acyl_Trfase/lysoPLipase"/>
</dbReference>
<dbReference type="InterPro" id="IPR057737">
    <property type="entry name" value="Condensation_MtbB-like"/>
</dbReference>
<dbReference type="InterPro" id="IPR044894">
    <property type="entry name" value="TubC_N_sf"/>
</dbReference>
<dbReference type="Gene3D" id="3.30.559.30">
    <property type="entry name" value="Nonribosomal peptide synthetase, condensation domain"/>
    <property type="match status" value="1"/>
</dbReference>
<evidence type="ECO:0000256" key="2">
    <source>
        <dbReference type="ARBA" id="ARBA00004924"/>
    </source>
</evidence>
<dbReference type="PROSITE" id="PS52019">
    <property type="entry name" value="PKS_MFAS_DH"/>
    <property type="match status" value="1"/>
</dbReference>
<keyword evidence="9" id="KW-0443">Lipid metabolism</keyword>
<dbReference type="Gene3D" id="3.40.47.10">
    <property type="match status" value="1"/>
</dbReference>
<dbReference type="InterPro" id="IPR006162">
    <property type="entry name" value="Ppantetheine_attach_site"/>
</dbReference>
<dbReference type="InterPro" id="IPR045851">
    <property type="entry name" value="AMP-bd_C_sf"/>
</dbReference>
<dbReference type="InterPro" id="IPR010071">
    <property type="entry name" value="AA_adenyl_dom"/>
</dbReference>
<evidence type="ECO:0000313" key="20">
    <source>
        <dbReference type="EMBL" id="ADO71802.1"/>
    </source>
</evidence>
<dbReference type="InterPro" id="IPR014030">
    <property type="entry name" value="Ketoacyl_synth_N"/>
</dbReference>
<dbReference type="InterPro" id="IPR016036">
    <property type="entry name" value="Malonyl_transacylase_ACP-bd"/>
</dbReference>
<dbReference type="InterPro" id="IPR000415">
    <property type="entry name" value="Nitroreductase-like"/>
</dbReference>
<dbReference type="SMART" id="SM00822">
    <property type="entry name" value="PKS_KR"/>
    <property type="match status" value="1"/>
</dbReference>
<evidence type="ECO:0000256" key="1">
    <source>
        <dbReference type="ARBA" id="ARBA00001957"/>
    </source>
</evidence>
<evidence type="ECO:0000259" key="17">
    <source>
        <dbReference type="PROSITE" id="PS50075"/>
    </source>
</evidence>
<dbReference type="GO" id="GO:0044550">
    <property type="term" value="P:secondary metabolite biosynthetic process"/>
    <property type="evidence" value="ECO:0007669"/>
    <property type="project" value="UniProtKB-ARBA"/>
</dbReference>
<dbReference type="InterPro" id="IPR049552">
    <property type="entry name" value="PKS_DH_N"/>
</dbReference>
<feature type="region of interest" description="N-terminal hotdog fold" evidence="15">
    <location>
        <begin position="2348"/>
        <end position="2478"/>
    </location>
</feature>
<dbReference type="SUPFAM" id="SSF52777">
    <property type="entry name" value="CoA-dependent acyltransferases"/>
    <property type="match status" value="2"/>
</dbReference>